<dbReference type="Proteomes" id="UP000764837">
    <property type="component" value="Unassembled WGS sequence"/>
</dbReference>
<evidence type="ECO:0000313" key="2">
    <source>
        <dbReference type="EMBL" id="MBM7492514.1"/>
    </source>
</evidence>
<dbReference type="EMBL" id="JAFBBP010000001">
    <property type="protein sequence ID" value="MBM7492514.1"/>
    <property type="molecule type" value="Genomic_DNA"/>
</dbReference>
<feature type="region of interest" description="Disordered" evidence="1">
    <location>
        <begin position="1"/>
        <end position="55"/>
    </location>
</feature>
<evidence type="ECO:0000313" key="3">
    <source>
        <dbReference type="Proteomes" id="UP000764837"/>
    </source>
</evidence>
<feature type="compositionally biased region" description="Basic and acidic residues" evidence="1">
    <location>
        <begin position="1"/>
        <end position="10"/>
    </location>
</feature>
<gene>
    <name evidence="2" type="ORF">JOD64_003736</name>
</gene>
<organism evidence="2 3">
    <name type="scientific">Micromonospora luteifusca</name>
    <dbReference type="NCBI Taxonomy" id="709860"/>
    <lineage>
        <taxon>Bacteria</taxon>
        <taxon>Bacillati</taxon>
        <taxon>Actinomycetota</taxon>
        <taxon>Actinomycetes</taxon>
        <taxon>Micromonosporales</taxon>
        <taxon>Micromonosporaceae</taxon>
        <taxon>Micromonospora</taxon>
    </lineage>
</organism>
<reference evidence="2 3" key="1">
    <citation type="submission" date="2021-01" db="EMBL/GenBank/DDBJ databases">
        <title>Sequencing the genomes of 1000 actinobacteria strains.</title>
        <authorList>
            <person name="Klenk H.-P."/>
        </authorList>
    </citation>
    <scope>NUCLEOTIDE SEQUENCE [LARGE SCALE GENOMIC DNA]</scope>
    <source>
        <strain evidence="2 3">DSM 100204</strain>
    </source>
</reference>
<proteinExistence type="predicted"/>
<name>A0ABS2LXY0_9ACTN</name>
<comment type="caution">
    <text evidence="2">The sequence shown here is derived from an EMBL/GenBank/DDBJ whole genome shotgun (WGS) entry which is preliminary data.</text>
</comment>
<dbReference type="RefSeq" id="WP_204943382.1">
    <property type="nucleotide sequence ID" value="NZ_JAFBBP010000001.1"/>
</dbReference>
<protein>
    <recommendedName>
        <fullName evidence="4">YwqJ-like deaminase</fullName>
    </recommendedName>
</protein>
<accession>A0ABS2LXY0</accession>
<evidence type="ECO:0008006" key="4">
    <source>
        <dbReference type="Google" id="ProtNLM"/>
    </source>
</evidence>
<keyword evidence="3" id="KW-1185">Reference proteome</keyword>
<sequence length="136" mass="14917">MTPAERDARARQLAAENADRRQREGREEGVSESVVTPDGREYTASSSDTSYPVHEPGVKAVIDRADPRADWHGHCALPRAIEDGMVRDGLDLEDFRGASVGSSQIGPPGSRTHGRYVPPCDSCEPLFDELDLRRAM</sequence>
<evidence type="ECO:0000256" key="1">
    <source>
        <dbReference type="SAM" id="MobiDB-lite"/>
    </source>
</evidence>
<feature type="compositionally biased region" description="Basic and acidic residues" evidence="1">
    <location>
        <begin position="17"/>
        <end position="29"/>
    </location>
</feature>